<feature type="region of interest" description="Disordered" evidence="7">
    <location>
        <begin position="1"/>
        <end position="26"/>
    </location>
</feature>
<feature type="region of interest" description="Disordered" evidence="7">
    <location>
        <begin position="874"/>
        <end position="955"/>
    </location>
</feature>
<evidence type="ECO:0000256" key="4">
    <source>
        <dbReference type="ARBA" id="ARBA00022645"/>
    </source>
</evidence>
<evidence type="ECO:0000256" key="7">
    <source>
        <dbReference type="SAM" id="MobiDB-lite"/>
    </source>
</evidence>
<evidence type="ECO:0000259" key="8">
    <source>
        <dbReference type="PROSITE" id="PS52035"/>
    </source>
</evidence>
<evidence type="ECO:0000256" key="1">
    <source>
        <dbReference type="ARBA" id="ARBA00001947"/>
    </source>
</evidence>
<dbReference type="EMBL" id="JAIPUX010005290">
    <property type="protein sequence ID" value="KAH0616803.1"/>
    <property type="molecule type" value="Genomic_DNA"/>
</dbReference>
<dbReference type="InterPro" id="IPR000834">
    <property type="entry name" value="Peptidase_M14"/>
</dbReference>
<feature type="compositionally biased region" description="Basic and acidic residues" evidence="7">
    <location>
        <begin position="390"/>
        <end position="416"/>
    </location>
</feature>
<comment type="caution">
    <text evidence="9">The sequence shown here is derived from an EMBL/GenBank/DDBJ whole genome shotgun (WGS) entry which is preliminary data.</text>
</comment>
<keyword evidence="10" id="KW-1185">Reference proteome</keyword>
<evidence type="ECO:0000256" key="2">
    <source>
        <dbReference type="ARBA" id="ARBA00004514"/>
    </source>
</evidence>
<dbReference type="PANTHER" id="PTHR12756:SF23">
    <property type="entry name" value="CYTOSOLIC CARBOXYPEPTIDASE 3"/>
    <property type="match status" value="1"/>
</dbReference>
<keyword evidence="4" id="KW-0645">Protease</keyword>
<evidence type="ECO:0000256" key="5">
    <source>
        <dbReference type="ARBA" id="ARBA00029302"/>
    </source>
</evidence>
<dbReference type="InterPro" id="IPR040626">
    <property type="entry name" value="Pepdidase_M14_N"/>
</dbReference>
<reference evidence="9 10" key="1">
    <citation type="journal article" date="2022" name="Gigascience">
        <title>A chromosome-level genome assembly and annotation of the desert horned lizard, Phrynosoma platyrhinos, provides insight into chromosomal rearrangements among reptiles.</title>
        <authorList>
            <person name="Koochekian N."/>
            <person name="Ascanio A."/>
            <person name="Farleigh K."/>
            <person name="Card D.C."/>
            <person name="Schield D.R."/>
            <person name="Castoe T.A."/>
            <person name="Jezkova T."/>
        </authorList>
    </citation>
    <scope>NUCLEOTIDE SEQUENCE [LARGE SCALE GENOMIC DNA]</scope>
    <source>
        <strain evidence="9">NK-2021</strain>
    </source>
</reference>
<accession>A0ABQ7SHI6</accession>
<keyword evidence="4" id="KW-0378">Hydrolase</keyword>
<comment type="catalytic activity">
    <reaction evidence="5">
        <text>(L-glutamyl)(n+1)-gamma-L-glutamyl-L-glutamyl-[protein] + H2O = (L-glutamyl)(n)-gamma-L-glutamyl-L-glutamyl-[protein] + L-glutamate</text>
        <dbReference type="Rhea" id="RHEA:60004"/>
        <dbReference type="Rhea" id="RHEA-COMP:15519"/>
        <dbReference type="Rhea" id="RHEA-COMP:15675"/>
        <dbReference type="ChEBI" id="CHEBI:15377"/>
        <dbReference type="ChEBI" id="CHEBI:29985"/>
        <dbReference type="ChEBI" id="CHEBI:143623"/>
    </reaction>
    <physiologicalReaction direction="left-to-right" evidence="5">
        <dbReference type="Rhea" id="RHEA:60005"/>
    </physiologicalReaction>
</comment>
<gene>
    <name evidence="9" type="ORF">JD844_028201</name>
</gene>
<evidence type="ECO:0000256" key="6">
    <source>
        <dbReference type="PROSITE-ProRule" id="PRU01379"/>
    </source>
</evidence>
<dbReference type="PROSITE" id="PS52035">
    <property type="entry name" value="PEPTIDASE_M14"/>
    <property type="match status" value="1"/>
</dbReference>
<proteinExistence type="inferred from homology"/>
<comment type="subcellular location">
    <subcellularLocation>
        <location evidence="2">Cytoplasm</location>
        <location evidence="2">Cytosol</location>
    </subcellularLocation>
</comment>
<feature type="compositionally biased region" description="Basic residues" evidence="7">
    <location>
        <begin position="903"/>
        <end position="913"/>
    </location>
</feature>
<evidence type="ECO:0000313" key="9">
    <source>
        <dbReference type="EMBL" id="KAH0616803.1"/>
    </source>
</evidence>
<comment type="similarity">
    <text evidence="3 6">Belongs to the peptidase M14 family.</text>
</comment>
<feature type="compositionally biased region" description="Basic and acidic residues" evidence="7">
    <location>
        <begin position="1"/>
        <end position="12"/>
    </location>
</feature>
<protein>
    <recommendedName>
        <fullName evidence="8">Peptidase M14 domain-containing protein</fullName>
    </recommendedName>
</protein>
<feature type="region of interest" description="Disordered" evidence="7">
    <location>
        <begin position="1177"/>
        <end position="1236"/>
    </location>
</feature>
<dbReference type="Pfam" id="PF00246">
    <property type="entry name" value="Peptidase_M14"/>
    <property type="match status" value="1"/>
</dbReference>
<dbReference type="Gene3D" id="2.60.40.3120">
    <property type="match status" value="1"/>
</dbReference>
<evidence type="ECO:0000256" key="3">
    <source>
        <dbReference type="ARBA" id="ARBA00005988"/>
    </source>
</evidence>
<feature type="domain" description="Peptidase M14" evidence="8">
    <location>
        <begin position="576"/>
        <end position="849"/>
    </location>
</feature>
<feature type="compositionally biased region" description="Basic and acidic residues" evidence="7">
    <location>
        <begin position="874"/>
        <end position="885"/>
    </location>
</feature>
<organism evidence="9 10">
    <name type="scientific">Phrynosoma platyrhinos</name>
    <name type="common">Desert horned lizard</name>
    <dbReference type="NCBI Taxonomy" id="52577"/>
    <lineage>
        <taxon>Eukaryota</taxon>
        <taxon>Metazoa</taxon>
        <taxon>Chordata</taxon>
        <taxon>Craniata</taxon>
        <taxon>Vertebrata</taxon>
        <taxon>Euteleostomi</taxon>
        <taxon>Lepidosauria</taxon>
        <taxon>Squamata</taxon>
        <taxon>Bifurcata</taxon>
        <taxon>Unidentata</taxon>
        <taxon>Episquamata</taxon>
        <taxon>Toxicofera</taxon>
        <taxon>Iguania</taxon>
        <taxon>Phrynosomatidae</taxon>
        <taxon>Phrynosomatinae</taxon>
        <taxon>Phrynosoma</taxon>
    </lineage>
</organism>
<feature type="compositionally biased region" description="Basic and acidic residues" evidence="7">
    <location>
        <begin position="1200"/>
        <end position="1231"/>
    </location>
</feature>
<dbReference type="Pfam" id="PF18027">
    <property type="entry name" value="Pepdidase_M14_N"/>
    <property type="match status" value="1"/>
</dbReference>
<sequence>MSEDPDKDKQHIEQLTSDDYNSDEDPFNPFLTEDLEQCAFFTDSFCDQLFPRTTQILLEYNSGKWVPRLREPRDLYGLSPAGHLNIIRWPNQYEVIRERIEHIEWVPPHPEPLYCPTGLETEPPCSEPGEGTVVYLADEEKNTALVAVSPERLVSQQDLEHSIANNPDLHFEQSLRTSITPACHVERHPKRGAIHLPCKITSQSEAERERLIPNKGDSSQLVSAAAAAKKHMGLQKDIVKAHMKNDDEEFMQYLKTMFLTHQGFENININNTSNNIENEVVEEEMVAGRSDMSNIDTGEYIEKSELNSWIRQAINAEFRRMFINTQMQQMNSTENKNIKTSRSKSISTQADKNKILMDRLLRIFPESNVDVSEEINMKAIRQKQIHEQEKLVERRKAKRQKTEEIEQRDEPGKSNKDSSFVYSRIGGTCPSKQVLPQSWDDWDNTLIFEARFESGNLQKVVKISDFEYQLTLRTDLYTKRHTQWYYFQVTNTQAGMPYRFTIVNFTKPASLYNRGMRPLLYSETEAKIHKVGWQRTGNEIKYYKNNLSQDGRQYFSLTWTFQFPHDRDTCYFAHCYPYTYSNLQDYLSDIARDPGRSKFCKIRILCHSLARNIVYVLTITNPLQDCKEEKRKAAIILTARVHPGETNSSWMMKGFLDYILGDSSNAQLLRDTFIFKVVPMLNPDGVIVGNYRCSLAGRDLNRNYKSDLKESFPSVWYTRTMIKRMMEERSVLLYCDLHGHSRKENVFMYGCEKRDQQEEGPCLHQRIFPFIMSKNCPDKFSFPDCSFKIQKGKEGTGRVVMWKMGISNSYTLEVTFCGSKLGNRHGTHFSTKDLESIGYHFCDSLLDLCNQKKGKYNECLKELEEMVKRDDHLASVNDTVDKDSSSDSSDSNETAVKVDSQAKPKRRCLKTKKERSSFLESSSRRLSKQSHEPMQSEEKKSEDPSHRISKSQDHILKNTQVYQRLKLMELQNMQREKCAISKQNLDLFCRSPKDKKSKTLAGFHELWKETSCIIKDKPHQMSFTSQEDSVPDAPTKYTVQYLSHYFPDQGLNIGWDLAKPLKHIISQRLFLPPNVLSQMCNTSRRNGAVSGCRLPRVENMGREAKIQPRTSLIHMERNPSSTALSRATAENRPGKGYITLELRGKELQNIALAQGARFNSPYSKPTTWRLEKYQIGRAASRREKTSPQIKGLLENPKSSIEGKETKRKEWSPPRYIKPDRNSGECREDHRLNGSSHTQNFLQLSFPLVSEGKSGQSPEKYQQSEHPKLLGEHRLHLATLSTTKGTNKTIILKHCEDGEASSSALLHAKPKMSTKPSLCQSENKLLSKRHKSECLNHRPSVHDSLATTERISFHA</sequence>
<feature type="compositionally biased region" description="Basic and acidic residues" evidence="7">
    <location>
        <begin position="929"/>
        <end position="955"/>
    </location>
</feature>
<dbReference type="Proteomes" id="UP000826234">
    <property type="component" value="Unassembled WGS sequence"/>
</dbReference>
<dbReference type="InterPro" id="IPR050821">
    <property type="entry name" value="Cytosolic_carboxypeptidase"/>
</dbReference>
<name>A0ABQ7SHI6_PHRPL</name>
<keyword evidence="4" id="KW-0121">Carboxypeptidase</keyword>
<dbReference type="PANTHER" id="PTHR12756">
    <property type="entry name" value="CYTOSOLIC CARBOXYPEPTIDASE"/>
    <property type="match status" value="1"/>
</dbReference>
<evidence type="ECO:0000313" key="10">
    <source>
        <dbReference type="Proteomes" id="UP000826234"/>
    </source>
</evidence>
<dbReference type="CDD" id="cd06907">
    <property type="entry name" value="M14_AGBL2-3_like"/>
    <property type="match status" value="1"/>
</dbReference>
<dbReference type="Gene3D" id="3.40.630.10">
    <property type="entry name" value="Zn peptidases"/>
    <property type="match status" value="1"/>
</dbReference>
<comment type="cofactor">
    <cofactor evidence="1">
        <name>Zn(2+)</name>
        <dbReference type="ChEBI" id="CHEBI:29105"/>
    </cofactor>
</comment>
<feature type="region of interest" description="Disordered" evidence="7">
    <location>
        <begin position="390"/>
        <end position="421"/>
    </location>
</feature>
<dbReference type="SUPFAM" id="SSF53187">
    <property type="entry name" value="Zn-dependent exopeptidases"/>
    <property type="match status" value="1"/>
</dbReference>
<feature type="active site" description="Proton donor/acceptor" evidence="6">
    <location>
        <position position="813"/>
    </location>
</feature>